<dbReference type="GeneID" id="32154715"/>
<dbReference type="RefSeq" id="WP_012608241.1">
    <property type="nucleotide sequence ID" value="NC_011766.1"/>
</dbReference>
<gene>
    <name evidence="1" type="ordered locus">DKAM_0573</name>
</gene>
<dbReference type="KEGG" id="dka:DKAM_0573"/>
<accession>B8D468</accession>
<organism evidence="1 2">
    <name type="scientific">Desulfurococcus amylolyticus (strain DSM 18924 / JCM 16383 / VKM B-2413 / 1221n)</name>
    <name type="common">Desulfurococcus kamchatkensis</name>
    <dbReference type="NCBI Taxonomy" id="490899"/>
    <lineage>
        <taxon>Archaea</taxon>
        <taxon>Thermoproteota</taxon>
        <taxon>Thermoprotei</taxon>
        <taxon>Desulfurococcales</taxon>
        <taxon>Desulfurococcaceae</taxon>
        <taxon>Desulfurococcus</taxon>
    </lineage>
</organism>
<evidence type="ECO:0000313" key="2">
    <source>
        <dbReference type="Proteomes" id="UP000006903"/>
    </source>
</evidence>
<dbReference type="EMBL" id="CP001140">
    <property type="protein sequence ID" value="ACL10899.1"/>
    <property type="molecule type" value="Genomic_DNA"/>
</dbReference>
<dbReference type="eggNOG" id="arCOG12979">
    <property type="taxonomic scope" value="Archaea"/>
</dbReference>
<evidence type="ECO:0000313" key="1">
    <source>
        <dbReference type="EMBL" id="ACL10899.1"/>
    </source>
</evidence>
<dbReference type="Proteomes" id="UP000006903">
    <property type="component" value="Chromosome"/>
</dbReference>
<sequence length="62" mass="6954">MFTRRTIKGYRIIKNPEHGFTGDRDRVACINLFLNSRCTGSIAPVDALKPYTSPSRIQGKQG</sequence>
<dbReference type="AlphaFoldDB" id="B8D468"/>
<reference evidence="1 2" key="1">
    <citation type="journal article" date="2009" name="J. Bacteriol.">
        <title>Complete genome sequence of the anaerobic, protein-degrading hyperthermophilic crenarchaeon Desulfurococcus kamchatkensis.</title>
        <authorList>
            <person name="Ravin N.V."/>
            <person name="Mardanov A.V."/>
            <person name="Beletsky A.V."/>
            <person name="Kublanov I.V."/>
            <person name="Kolganova T.V."/>
            <person name="Lebedinsky A.V."/>
            <person name="Chernyh N.A."/>
            <person name="Bonch-Osmolovskaya E.A."/>
            <person name="Skryabin K.G."/>
        </authorList>
    </citation>
    <scope>NUCLEOTIDE SEQUENCE [LARGE SCALE GENOMIC DNA]</scope>
    <source>
        <strain evidence="2">DSM 18924 / JCM 16383 / VKM B-2413 / 1221n</strain>
    </source>
</reference>
<protein>
    <submittedName>
        <fullName evidence="1">Uncharacterized protein</fullName>
    </submittedName>
</protein>
<dbReference type="HOGENOM" id="CLU_207576_0_0_2"/>
<name>B8D468_DESA1</name>
<dbReference type="STRING" id="490899.DKAM_0573"/>
<proteinExistence type="predicted"/>